<evidence type="ECO:0000313" key="3">
    <source>
        <dbReference type="Proteomes" id="UP001597497"/>
    </source>
</evidence>
<evidence type="ECO:0008006" key="4">
    <source>
        <dbReference type="Google" id="ProtNLM"/>
    </source>
</evidence>
<sequence length="97" mass="10946">MGNPHQITKYGLLATAVLSMIYGFYILNNSSKWAHTFSSKVYLENVSKGRPSVEVQTAVLQSYSVKYFLIGSLSFLLGLTLFTIWLIYFGKLKNNNV</sequence>
<evidence type="ECO:0000313" key="2">
    <source>
        <dbReference type="EMBL" id="MFD2671337.1"/>
    </source>
</evidence>
<dbReference type="EMBL" id="JBHUMM010000010">
    <property type="protein sequence ID" value="MFD2671337.1"/>
    <property type="molecule type" value="Genomic_DNA"/>
</dbReference>
<organism evidence="2 3">
    <name type="scientific">Marinicrinis sediminis</name>
    <dbReference type="NCBI Taxonomy" id="1652465"/>
    <lineage>
        <taxon>Bacteria</taxon>
        <taxon>Bacillati</taxon>
        <taxon>Bacillota</taxon>
        <taxon>Bacilli</taxon>
        <taxon>Bacillales</taxon>
        <taxon>Paenibacillaceae</taxon>
    </lineage>
</organism>
<dbReference type="Proteomes" id="UP001597497">
    <property type="component" value="Unassembled WGS sequence"/>
</dbReference>
<comment type="caution">
    <text evidence="2">The sequence shown here is derived from an EMBL/GenBank/DDBJ whole genome shotgun (WGS) entry which is preliminary data.</text>
</comment>
<name>A0ABW5RB77_9BACL</name>
<dbReference type="RefSeq" id="WP_379928791.1">
    <property type="nucleotide sequence ID" value="NZ_JBHUMM010000010.1"/>
</dbReference>
<accession>A0ABW5RB77</accession>
<keyword evidence="3" id="KW-1185">Reference proteome</keyword>
<keyword evidence="1" id="KW-0812">Transmembrane</keyword>
<proteinExistence type="predicted"/>
<protein>
    <recommendedName>
        <fullName evidence="4">DUF4199 domain-containing protein</fullName>
    </recommendedName>
</protein>
<reference evidence="3" key="1">
    <citation type="journal article" date="2019" name="Int. J. Syst. Evol. Microbiol.">
        <title>The Global Catalogue of Microorganisms (GCM) 10K type strain sequencing project: providing services to taxonomists for standard genome sequencing and annotation.</title>
        <authorList>
            <consortium name="The Broad Institute Genomics Platform"/>
            <consortium name="The Broad Institute Genome Sequencing Center for Infectious Disease"/>
            <person name="Wu L."/>
            <person name="Ma J."/>
        </authorList>
    </citation>
    <scope>NUCLEOTIDE SEQUENCE [LARGE SCALE GENOMIC DNA]</scope>
    <source>
        <strain evidence="3">KCTC 33676</strain>
    </source>
</reference>
<evidence type="ECO:0000256" key="1">
    <source>
        <dbReference type="SAM" id="Phobius"/>
    </source>
</evidence>
<keyword evidence="1" id="KW-0472">Membrane</keyword>
<gene>
    <name evidence="2" type="ORF">ACFSUC_06925</name>
</gene>
<keyword evidence="1" id="KW-1133">Transmembrane helix</keyword>
<feature type="transmembrane region" description="Helical" evidence="1">
    <location>
        <begin position="67"/>
        <end position="89"/>
    </location>
</feature>
<feature type="transmembrane region" description="Helical" evidence="1">
    <location>
        <begin position="7"/>
        <end position="27"/>
    </location>
</feature>